<dbReference type="EMBL" id="JAGQNX010000048">
    <property type="protein sequence ID" value="MCA9308201.1"/>
    <property type="molecule type" value="Genomic_DNA"/>
</dbReference>
<comment type="caution">
    <text evidence="1">The sequence shown here is derived from an EMBL/GenBank/DDBJ whole genome shotgun (WGS) entry which is preliminary data.</text>
</comment>
<evidence type="ECO:0008006" key="3">
    <source>
        <dbReference type="Google" id="ProtNLM"/>
    </source>
</evidence>
<gene>
    <name evidence="1" type="ORF">KC980_01700</name>
</gene>
<accession>A0A955ECS9</accession>
<dbReference type="Proteomes" id="UP000740557">
    <property type="component" value="Unassembled WGS sequence"/>
</dbReference>
<reference evidence="1" key="2">
    <citation type="journal article" date="2021" name="Microbiome">
        <title>Successional dynamics and alternative stable states in a saline activated sludge microbial community over 9 years.</title>
        <authorList>
            <person name="Wang Y."/>
            <person name="Ye J."/>
            <person name="Ju F."/>
            <person name="Liu L."/>
            <person name="Boyd J.A."/>
            <person name="Deng Y."/>
            <person name="Parks D.H."/>
            <person name="Jiang X."/>
            <person name="Yin X."/>
            <person name="Woodcroft B.J."/>
            <person name="Tyson G.W."/>
            <person name="Hugenholtz P."/>
            <person name="Polz M.F."/>
            <person name="Zhang T."/>
        </authorList>
    </citation>
    <scope>NUCLEOTIDE SEQUENCE</scope>
    <source>
        <strain evidence="1">HKST-UBA79</strain>
    </source>
</reference>
<reference evidence="1" key="1">
    <citation type="submission" date="2020-04" db="EMBL/GenBank/DDBJ databases">
        <authorList>
            <person name="Zhang T."/>
        </authorList>
    </citation>
    <scope>NUCLEOTIDE SEQUENCE</scope>
    <source>
        <strain evidence="1">HKST-UBA79</strain>
    </source>
</reference>
<organism evidence="1 2">
    <name type="scientific">candidate division WWE3 bacterium</name>
    <dbReference type="NCBI Taxonomy" id="2053526"/>
    <lineage>
        <taxon>Bacteria</taxon>
        <taxon>Katanobacteria</taxon>
    </lineage>
</organism>
<proteinExistence type="predicted"/>
<name>A0A955ECS9_UNCKA</name>
<protein>
    <recommendedName>
        <fullName evidence="3">EF-hand domain-containing protein</fullName>
    </recommendedName>
</protein>
<dbReference type="AlphaFoldDB" id="A0A955ECS9"/>
<evidence type="ECO:0000313" key="1">
    <source>
        <dbReference type="EMBL" id="MCA9308201.1"/>
    </source>
</evidence>
<sequence>MTKLYISLLTSMLFLCFGIGVTYAAYSSLATVSSNKFTVTGSSLGLLKDLTKGVGSSNIVTKLEGRDYSQVTSGWSHDYLVKVHNGNSSPINLGSYNYYVTTNDVDDLRYYLNVEIFDWDDSNDNGLLDEAELGKSYDKKSFVKWKTQGYSLGELKESTTRGFVLRFSVDSIADSKLGATGMFDFEFVDIPRGE</sequence>
<evidence type="ECO:0000313" key="2">
    <source>
        <dbReference type="Proteomes" id="UP000740557"/>
    </source>
</evidence>